<dbReference type="GO" id="GO:0003677">
    <property type="term" value="F:DNA binding"/>
    <property type="evidence" value="ECO:0007669"/>
    <property type="project" value="InterPro"/>
</dbReference>
<dbReference type="AlphaFoldDB" id="A0A2K8T5H5"/>
<dbReference type="Proteomes" id="UP000232003">
    <property type="component" value="Chromosome"/>
</dbReference>
<dbReference type="RefSeq" id="WP_100902775.1">
    <property type="nucleotide sequence ID" value="NZ_CAWNNC010000001.1"/>
</dbReference>
<dbReference type="InterPro" id="IPR050090">
    <property type="entry name" value="Tyrosine_recombinase_XerCD"/>
</dbReference>
<proteinExistence type="predicted"/>
<dbReference type="KEGG" id="nfl:COO91_09062"/>
<protein>
    <submittedName>
        <fullName evidence="3">Integrase</fullName>
    </submittedName>
</protein>
<dbReference type="EMBL" id="CP024785">
    <property type="protein sequence ID" value="AUB42911.1"/>
    <property type="molecule type" value="Genomic_DNA"/>
</dbReference>
<evidence type="ECO:0000256" key="1">
    <source>
        <dbReference type="ARBA" id="ARBA00023172"/>
    </source>
</evidence>
<evidence type="ECO:0000259" key="2">
    <source>
        <dbReference type="PROSITE" id="PS51898"/>
    </source>
</evidence>
<organism evidence="3 4">
    <name type="scientific">Nostoc flagelliforme CCNUN1</name>
    <dbReference type="NCBI Taxonomy" id="2038116"/>
    <lineage>
        <taxon>Bacteria</taxon>
        <taxon>Bacillati</taxon>
        <taxon>Cyanobacteriota</taxon>
        <taxon>Cyanophyceae</taxon>
        <taxon>Nostocales</taxon>
        <taxon>Nostocaceae</taxon>
        <taxon>Nostoc</taxon>
    </lineage>
</organism>
<feature type="domain" description="Tyr recombinase" evidence="2">
    <location>
        <begin position="194"/>
        <end position="385"/>
    </location>
</feature>
<gene>
    <name evidence="3" type="ORF">COO91_09062</name>
</gene>
<dbReference type="PROSITE" id="PS51898">
    <property type="entry name" value="TYR_RECOMBINASE"/>
    <property type="match status" value="1"/>
</dbReference>
<dbReference type="InterPro" id="IPR002104">
    <property type="entry name" value="Integrase_catalytic"/>
</dbReference>
<keyword evidence="1" id="KW-0233">DNA recombination</keyword>
<dbReference type="SUPFAM" id="SSF56349">
    <property type="entry name" value="DNA breaking-rejoining enzymes"/>
    <property type="match status" value="1"/>
</dbReference>
<name>A0A2K8T5H5_9NOSO</name>
<accession>A0A2K8T5H5</accession>
<dbReference type="PANTHER" id="PTHR30349:SF64">
    <property type="entry name" value="PROPHAGE INTEGRASE INTD-RELATED"/>
    <property type="match status" value="1"/>
</dbReference>
<dbReference type="Pfam" id="PF00589">
    <property type="entry name" value="Phage_integrase"/>
    <property type="match status" value="1"/>
</dbReference>
<dbReference type="InterPro" id="IPR011010">
    <property type="entry name" value="DNA_brk_join_enz"/>
</dbReference>
<dbReference type="Gene3D" id="1.10.443.10">
    <property type="entry name" value="Intergrase catalytic core"/>
    <property type="match status" value="1"/>
</dbReference>
<evidence type="ECO:0000313" key="3">
    <source>
        <dbReference type="EMBL" id="AUB42911.1"/>
    </source>
</evidence>
<evidence type="ECO:0000313" key="4">
    <source>
        <dbReference type="Proteomes" id="UP000232003"/>
    </source>
</evidence>
<sequence>MVNHRSKRGTVGIEIKGNKLRLRLPRTIAEVNARYISTGLDDTPENRRLVQVKAWEIEADIQHGRLDTTLERYRFVNQLSSSQVVITRASTTTQDLRQLWLTYSEYRKPVVAITTYKQKYCGYFANHISRLPSFNPLDAETIRHYLVNNFSNDTAKRVLEQLNGCCKWAVASGLLTTNKFEGMANQLSRSWNSEDIDPFTASEREAIINAYRDNHYYNFIRFLFLTGCRPGEACALRWRNVSDTSVLFAETYNATYHLVKETKTGKPRRFPINQQLAEVLTIQRQFTSNGYNPETLVFITHYHRQAINNNTIPTALGWKNIVNTLVKEGKVSHYRPPYNCRHTFITSALEAGLTVPQVAKLVGNTPAVILKHYAGSAVVDVPVFG</sequence>
<dbReference type="GO" id="GO:0015074">
    <property type="term" value="P:DNA integration"/>
    <property type="evidence" value="ECO:0007669"/>
    <property type="project" value="InterPro"/>
</dbReference>
<dbReference type="InterPro" id="IPR013762">
    <property type="entry name" value="Integrase-like_cat_sf"/>
</dbReference>
<dbReference type="GO" id="GO:0006310">
    <property type="term" value="P:DNA recombination"/>
    <property type="evidence" value="ECO:0007669"/>
    <property type="project" value="UniProtKB-KW"/>
</dbReference>
<dbReference type="PANTHER" id="PTHR30349">
    <property type="entry name" value="PHAGE INTEGRASE-RELATED"/>
    <property type="match status" value="1"/>
</dbReference>
<keyword evidence="4" id="KW-1185">Reference proteome</keyword>
<reference evidence="3 4" key="1">
    <citation type="submission" date="2017-11" db="EMBL/GenBank/DDBJ databases">
        <title>Complete genome of a free-living desiccation-tolerant cyanobacterium and its photosynthetic adaptation to extreme terrestrial habitat.</title>
        <authorList>
            <person name="Shang J."/>
        </authorList>
    </citation>
    <scope>NUCLEOTIDE SEQUENCE [LARGE SCALE GENOMIC DNA]</scope>
    <source>
        <strain evidence="3 4">CCNUN1</strain>
    </source>
</reference>
<dbReference type="OrthoDB" id="530235at2"/>
<dbReference type="CDD" id="cd00796">
    <property type="entry name" value="INT_Rci_Hp1_C"/>
    <property type="match status" value="1"/>
</dbReference>